<dbReference type="InterPro" id="IPR007055">
    <property type="entry name" value="BON_dom"/>
</dbReference>
<comment type="caution">
    <text evidence="4">The sequence shown here is derived from an EMBL/GenBank/DDBJ whole genome shotgun (WGS) entry which is preliminary data.</text>
</comment>
<evidence type="ECO:0000313" key="4">
    <source>
        <dbReference type="EMBL" id="MCO6047587.1"/>
    </source>
</evidence>
<keyword evidence="5" id="KW-1185">Reference proteome</keyword>
<evidence type="ECO:0000313" key="5">
    <source>
        <dbReference type="Proteomes" id="UP001155241"/>
    </source>
</evidence>
<dbReference type="PROSITE" id="PS50914">
    <property type="entry name" value="BON"/>
    <property type="match status" value="1"/>
</dbReference>
<name>A0A9X2FGB6_9BACT</name>
<dbReference type="Gene3D" id="3.30.1340.30">
    <property type="match status" value="1"/>
</dbReference>
<feature type="region of interest" description="Disordered" evidence="1">
    <location>
        <begin position="123"/>
        <end position="156"/>
    </location>
</feature>
<proteinExistence type="predicted"/>
<dbReference type="Pfam" id="PF04972">
    <property type="entry name" value="BON"/>
    <property type="match status" value="1"/>
</dbReference>
<organism evidence="4 5">
    <name type="scientific">Aeoliella straminimaris</name>
    <dbReference type="NCBI Taxonomy" id="2954799"/>
    <lineage>
        <taxon>Bacteria</taxon>
        <taxon>Pseudomonadati</taxon>
        <taxon>Planctomycetota</taxon>
        <taxon>Planctomycetia</taxon>
        <taxon>Pirellulales</taxon>
        <taxon>Lacipirellulaceae</taxon>
        <taxon>Aeoliella</taxon>
    </lineage>
</organism>
<feature type="signal peptide" evidence="2">
    <location>
        <begin position="1"/>
        <end position="25"/>
    </location>
</feature>
<sequence length="251" mass="25126">MTQRMWTVALFAATAGMLIGGHAGAQGFGGGGQTPTGSNLTSGLGFGNASFGSNSGMGSMGGGAGGFGSGGMGAGGFGSGGFGQGGGLGQGGLGAGGFGGGLGGQQQGGFIGRDSAEVASMFESMSRQGSQNANRTQRRNNNNNRGRDNNSGSTAQQRVRVQLKVGFDVPDAATSPMATALSERLARVLEERSVSDFDFTVNDGNVVLTGVADDSFERMLIEKLISQQPGVVNVANQMTVAEGIDAPTPQE</sequence>
<evidence type="ECO:0000256" key="1">
    <source>
        <dbReference type="SAM" id="MobiDB-lite"/>
    </source>
</evidence>
<feature type="domain" description="BON" evidence="3">
    <location>
        <begin position="173"/>
        <end position="242"/>
    </location>
</feature>
<dbReference type="RefSeq" id="WP_252855697.1">
    <property type="nucleotide sequence ID" value="NZ_JAMXLR010000092.1"/>
</dbReference>
<feature type="compositionally biased region" description="Low complexity" evidence="1">
    <location>
        <begin position="132"/>
        <end position="144"/>
    </location>
</feature>
<protein>
    <submittedName>
        <fullName evidence="4">BON domain-containing protein</fullName>
    </submittedName>
</protein>
<dbReference type="AlphaFoldDB" id="A0A9X2FGB6"/>
<keyword evidence="2" id="KW-0732">Signal</keyword>
<evidence type="ECO:0000259" key="3">
    <source>
        <dbReference type="PROSITE" id="PS50914"/>
    </source>
</evidence>
<gene>
    <name evidence="4" type="ORF">NG895_27090</name>
</gene>
<feature type="chain" id="PRO_5040774660" evidence="2">
    <location>
        <begin position="26"/>
        <end position="251"/>
    </location>
</feature>
<reference evidence="4" key="1">
    <citation type="submission" date="2022-06" db="EMBL/GenBank/DDBJ databases">
        <title>Aeoliella straminimaris, a novel planctomycete from sediments.</title>
        <authorList>
            <person name="Vitorino I.R."/>
            <person name="Lage O.M."/>
        </authorList>
    </citation>
    <scope>NUCLEOTIDE SEQUENCE</scope>
    <source>
        <strain evidence="4">ICT_H6.2</strain>
    </source>
</reference>
<accession>A0A9X2FGB6</accession>
<dbReference type="EMBL" id="JAMXLR010000092">
    <property type="protein sequence ID" value="MCO6047587.1"/>
    <property type="molecule type" value="Genomic_DNA"/>
</dbReference>
<dbReference type="Proteomes" id="UP001155241">
    <property type="component" value="Unassembled WGS sequence"/>
</dbReference>
<evidence type="ECO:0000256" key="2">
    <source>
        <dbReference type="SAM" id="SignalP"/>
    </source>
</evidence>